<sequence length="139" mass="15733">MLAAFFWLLTLMTCAFAFCFGGRDGRWLVLISVAATLLTMPAQMAGSWRATQMWLTIVDFGAFAAFLWLMLRSNRYWPVWVAACQLMTVLTHITTLLIGSFSVRIYEGLSTVWVIPLMLFAIIGIELDRKALHDRAYSA</sequence>
<dbReference type="Proteomes" id="UP001597203">
    <property type="component" value="Unassembled WGS sequence"/>
</dbReference>
<keyword evidence="1" id="KW-1133">Transmembrane helix</keyword>
<name>A0ABW3P3A0_9SPHN</name>
<evidence type="ECO:0000313" key="3">
    <source>
        <dbReference type="Proteomes" id="UP001597203"/>
    </source>
</evidence>
<dbReference type="RefSeq" id="WP_380912740.1">
    <property type="nucleotide sequence ID" value="NZ_JBHTLS010000131.1"/>
</dbReference>
<evidence type="ECO:0000313" key="2">
    <source>
        <dbReference type="EMBL" id="MFD1106235.1"/>
    </source>
</evidence>
<protein>
    <recommendedName>
        <fullName evidence="4">Rod shape-determining protein MreD</fullName>
    </recommendedName>
</protein>
<accession>A0ABW3P3A0</accession>
<keyword evidence="3" id="KW-1185">Reference proteome</keyword>
<evidence type="ECO:0008006" key="4">
    <source>
        <dbReference type="Google" id="ProtNLM"/>
    </source>
</evidence>
<keyword evidence="1" id="KW-0472">Membrane</keyword>
<feature type="transmembrane region" description="Helical" evidence="1">
    <location>
        <begin position="53"/>
        <end position="71"/>
    </location>
</feature>
<reference evidence="3" key="1">
    <citation type="journal article" date="2019" name="Int. J. Syst. Evol. Microbiol.">
        <title>The Global Catalogue of Microorganisms (GCM) 10K type strain sequencing project: providing services to taxonomists for standard genome sequencing and annotation.</title>
        <authorList>
            <consortium name="The Broad Institute Genomics Platform"/>
            <consortium name="The Broad Institute Genome Sequencing Center for Infectious Disease"/>
            <person name="Wu L."/>
            <person name="Ma J."/>
        </authorList>
    </citation>
    <scope>NUCLEOTIDE SEQUENCE [LARGE SCALE GENOMIC DNA]</scope>
    <source>
        <strain evidence="3">CCUG 54329</strain>
    </source>
</reference>
<feature type="transmembrane region" description="Helical" evidence="1">
    <location>
        <begin position="27"/>
        <end position="46"/>
    </location>
</feature>
<comment type="caution">
    <text evidence="2">The sequence shown here is derived from an EMBL/GenBank/DDBJ whole genome shotgun (WGS) entry which is preliminary data.</text>
</comment>
<keyword evidence="1" id="KW-0812">Transmembrane</keyword>
<gene>
    <name evidence="2" type="ORF">ACFQ24_15320</name>
</gene>
<organism evidence="2 3">
    <name type="scientific">Sphingobium olei</name>
    <dbReference type="NCBI Taxonomy" id="420955"/>
    <lineage>
        <taxon>Bacteria</taxon>
        <taxon>Pseudomonadati</taxon>
        <taxon>Pseudomonadota</taxon>
        <taxon>Alphaproteobacteria</taxon>
        <taxon>Sphingomonadales</taxon>
        <taxon>Sphingomonadaceae</taxon>
        <taxon>Sphingobium</taxon>
    </lineage>
</organism>
<feature type="transmembrane region" description="Helical" evidence="1">
    <location>
        <begin position="77"/>
        <end position="98"/>
    </location>
</feature>
<proteinExistence type="predicted"/>
<evidence type="ECO:0000256" key="1">
    <source>
        <dbReference type="SAM" id="Phobius"/>
    </source>
</evidence>
<feature type="transmembrane region" description="Helical" evidence="1">
    <location>
        <begin position="105"/>
        <end position="125"/>
    </location>
</feature>
<dbReference type="EMBL" id="JBHTLS010000131">
    <property type="protein sequence ID" value="MFD1106235.1"/>
    <property type="molecule type" value="Genomic_DNA"/>
</dbReference>